<dbReference type="Proteomes" id="UP000032702">
    <property type="component" value="Unassembled WGS sequence"/>
</dbReference>
<evidence type="ECO:0000313" key="5">
    <source>
        <dbReference type="Proteomes" id="UP000001351"/>
    </source>
</evidence>
<dbReference type="EMBL" id="CP002271">
    <property type="protein sequence ID" value="ADO71028.1"/>
    <property type="molecule type" value="Genomic_DNA"/>
</dbReference>
<dbReference type="AlphaFoldDB" id="Q08US4"/>
<reference evidence="3 5" key="2">
    <citation type="journal article" date="2011" name="Mol. Biol. Evol.">
        <title>Comparative genomic analysis of fruiting body formation in Myxococcales.</title>
        <authorList>
            <person name="Huntley S."/>
            <person name="Hamann N."/>
            <person name="Wegener-Feldbrugge S."/>
            <person name="Treuner-Lange A."/>
            <person name="Kube M."/>
            <person name="Reinhardt R."/>
            <person name="Klages S."/>
            <person name="Muller R."/>
            <person name="Ronning C.M."/>
            <person name="Nierman W.C."/>
            <person name="Sogaard-Andersen L."/>
        </authorList>
    </citation>
    <scope>NUCLEOTIDE SEQUENCE [LARGE SCALE GENOMIC DNA]</scope>
    <source>
        <strain evidence="3 5">DW4/3-1</strain>
    </source>
</reference>
<dbReference type="KEGG" id="sur:STAUR_3236"/>
<keyword evidence="5" id="KW-1185">Reference proteome</keyword>
<accession>Q08US4</accession>
<protein>
    <submittedName>
        <fullName evidence="3">Conserved uncharacterized protein</fullName>
    </submittedName>
</protein>
<dbReference type="eggNOG" id="ENOG5033CIJ">
    <property type="taxonomic scope" value="Bacteria"/>
</dbReference>
<organism evidence="4 6">
    <name type="scientific">Stigmatella aurantiaca (strain DW4/3-1)</name>
    <dbReference type="NCBI Taxonomy" id="378806"/>
    <lineage>
        <taxon>Bacteria</taxon>
        <taxon>Pseudomonadati</taxon>
        <taxon>Myxococcota</taxon>
        <taxon>Myxococcia</taxon>
        <taxon>Myxococcales</taxon>
        <taxon>Cystobacterineae</taxon>
        <taxon>Archangiaceae</taxon>
        <taxon>Stigmatella</taxon>
    </lineage>
</organism>
<dbReference type="Pfam" id="PF18183">
    <property type="entry name" value="SLATT_2"/>
    <property type="match status" value="1"/>
</dbReference>
<sequence>MRPALPNTTSEKPTDNLRAMRFPSANQPEQDQELQDLYNAVVAKIEEAIHWYDVRKAHHKYRAVFFRGSAITLAGLASILPIAVSMFPLEWAPQRWVPVASIFAALGASCIALDRLYGFSSTWMRYLAYLLELQTRLEMLQFGWTRLALETRLVNSSKSEGLIASLNLLQNALSAVNQALKNETSEWVAHFTGALAEFEKSVTARREAAPMVLAVTPPSHGALKVQIAELDTLDNHRYELHLDEASQGEHTGATKAFTGLGPGQHLLRVTAKRKGNPVSSEDVVTITPGETTSVVLTLS</sequence>
<dbReference type="Proteomes" id="UP000001351">
    <property type="component" value="Chromosome"/>
</dbReference>
<reference evidence="4 6" key="1">
    <citation type="submission" date="2006-04" db="EMBL/GenBank/DDBJ databases">
        <authorList>
            <person name="Nierman W.C."/>
        </authorList>
    </citation>
    <scope>NUCLEOTIDE SEQUENCE [LARGE SCALE GENOMIC DNA]</scope>
    <source>
        <strain evidence="4 6">DW4/3-1</strain>
    </source>
</reference>
<evidence type="ECO:0000256" key="1">
    <source>
        <dbReference type="SAM" id="Phobius"/>
    </source>
</evidence>
<evidence type="ECO:0000259" key="2">
    <source>
        <dbReference type="Pfam" id="PF18183"/>
    </source>
</evidence>
<feature type="transmembrane region" description="Helical" evidence="1">
    <location>
        <begin position="96"/>
        <end position="117"/>
    </location>
</feature>
<dbReference type="InterPro" id="IPR040688">
    <property type="entry name" value="SLATT_2"/>
</dbReference>
<evidence type="ECO:0000313" key="6">
    <source>
        <dbReference type="Proteomes" id="UP000032702"/>
    </source>
</evidence>
<dbReference type="OrthoDB" id="5507841at2"/>
<dbReference type="STRING" id="378806.STAUR_3236"/>
<evidence type="ECO:0000313" key="4">
    <source>
        <dbReference type="EMBL" id="EAU64227.1"/>
    </source>
</evidence>
<proteinExistence type="predicted"/>
<keyword evidence="1" id="KW-0472">Membrane</keyword>
<gene>
    <name evidence="3" type="ordered locus">STAUR_3236</name>
    <name evidence="4" type="ORF">STIAU_4585</name>
</gene>
<dbReference type="NCBIfam" id="NF033634">
    <property type="entry name" value="SLATT_1"/>
    <property type="match status" value="1"/>
</dbReference>
<keyword evidence="1" id="KW-1133">Transmembrane helix</keyword>
<dbReference type="HOGENOM" id="CLU_920168_0_0_7"/>
<feature type="domain" description="SMODS and SLOG-associating 2TM effector" evidence="2">
    <location>
        <begin position="17"/>
        <end position="199"/>
    </location>
</feature>
<dbReference type="EMBL" id="AAMD01000125">
    <property type="protein sequence ID" value="EAU64227.1"/>
    <property type="molecule type" value="Genomic_DNA"/>
</dbReference>
<dbReference type="NCBIfam" id="NF033633">
    <property type="entry name" value="SLATT_2"/>
    <property type="match status" value="1"/>
</dbReference>
<name>Q08US4_STIAD</name>
<evidence type="ECO:0000313" key="3">
    <source>
        <dbReference type="EMBL" id="ADO71028.1"/>
    </source>
</evidence>
<dbReference type="PATRIC" id="fig|378806.16.peg.3168"/>
<feature type="transmembrane region" description="Helical" evidence="1">
    <location>
        <begin position="64"/>
        <end position="84"/>
    </location>
</feature>
<keyword evidence="1" id="KW-0812">Transmembrane</keyword>